<proteinExistence type="inferred from homology"/>
<keyword evidence="6" id="KW-0809">Transit peptide</keyword>
<evidence type="ECO:0000259" key="15">
    <source>
        <dbReference type="SMART" id="SM00829"/>
    </source>
</evidence>
<gene>
    <name evidence="16" type="ORF">CLODIP_2_CD10554</name>
</gene>
<dbReference type="Pfam" id="PF00107">
    <property type="entry name" value="ADH_zinc_N"/>
    <property type="match status" value="1"/>
</dbReference>
<keyword evidence="8" id="KW-0443">Lipid metabolism</keyword>
<dbReference type="Proteomes" id="UP000494165">
    <property type="component" value="Unassembled WGS sequence"/>
</dbReference>
<dbReference type="EMBL" id="CADEPI010000165">
    <property type="protein sequence ID" value="CAB3378465.1"/>
    <property type="molecule type" value="Genomic_DNA"/>
</dbReference>
<dbReference type="GO" id="GO:0006633">
    <property type="term" value="P:fatty acid biosynthetic process"/>
    <property type="evidence" value="ECO:0007669"/>
    <property type="project" value="UniProtKB-KW"/>
</dbReference>
<dbReference type="PANTHER" id="PTHR43981:SF2">
    <property type="entry name" value="ENOYL-[ACYL-CARRIER-PROTEIN] REDUCTASE, MITOCHONDRIAL"/>
    <property type="match status" value="1"/>
</dbReference>
<dbReference type="Gene3D" id="3.90.180.10">
    <property type="entry name" value="Medium-chain alcohol dehydrogenases, catalytic domain"/>
    <property type="match status" value="1"/>
</dbReference>
<reference evidence="16 17" key="1">
    <citation type="submission" date="2020-04" db="EMBL/GenBank/DDBJ databases">
        <authorList>
            <person name="Alioto T."/>
            <person name="Alioto T."/>
            <person name="Gomez Garrido J."/>
        </authorList>
    </citation>
    <scope>NUCLEOTIDE SEQUENCE [LARGE SCALE GENOMIC DNA]</scope>
</reference>
<keyword evidence="4" id="KW-0276">Fatty acid metabolism</keyword>
<evidence type="ECO:0000256" key="2">
    <source>
        <dbReference type="ARBA" id="ARBA00010371"/>
    </source>
</evidence>
<keyword evidence="3" id="KW-0444">Lipid biosynthesis</keyword>
<evidence type="ECO:0000256" key="9">
    <source>
        <dbReference type="ARBA" id="ARBA00023128"/>
    </source>
</evidence>
<name>A0A8S1DBK0_9INSE</name>
<evidence type="ECO:0000256" key="1">
    <source>
        <dbReference type="ARBA" id="ARBA00004173"/>
    </source>
</evidence>
<keyword evidence="17" id="KW-1185">Reference proteome</keyword>
<evidence type="ECO:0000313" key="17">
    <source>
        <dbReference type="Proteomes" id="UP000494165"/>
    </source>
</evidence>
<evidence type="ECO:0000256" key="13">
    <source>
        <dbReference type="ARBA" id="ARBA00042123"/>
    </source>
</evidence>
<accession>A0A8S1DBK0</accession>
<keyword evidence="5" id="KW-0521">NADP</keyword>
<evidence type="ECO:0000256" key="7">
    <source>
        <dbReference type="ARBA" id="ARBA00023002"/>
    </source>
</evidence>
<comment type="subcellular location">
    <subcellularLocation>
        <location evidence="1">Mitochondrion</location>
    </subcellularLocation>
</comment>
<dbReference type="OrthoDB" id="7482721at2759"/>
<keyword evidence="7" id="KW-0560">Oxidoreductase</keyword>
<organism evidence="16 17">
    <name type="scientific">Cloeon dipterum</name>
    <dbReference type="NCBI Taxonomy" id="197152"/>
    <lineage>
        <taxon>Eukaryota</taxon>
        <taxon>Metazoa</taxon>
        <taxon>Ecdysozoa</taxon>
        <taxon>Arthropoda</taxon>
        <taxon>Hexapoda</taxon>
        <taxon>Insecta</taxon>
        <taxon>Pterygota</taxon>
        <taxon>Palaeoptera</taxon>
        <taxon>Ephemeroptera</taxon>
        <taxon>Pisciforma</taxon>
        <taxon>Baetidae</taxon>
        <taxon>Cloeon</taxon>
    </lineage>
</organism>
<dbReference type="Gene3D" id="3.40.50.720">
    <property type="entry name" value="NAD(P)-binding Rossmann-like Domain"/>
    <property type="match status" value="1"/>
</dbReference>
<dbReference type="InterPro" id="IPR013149">
    <property type="entry name" value="ADH-like_C"/>
</dbReference>
<comment type="catalytic activity">
    <reaction evidence="14">
        <text>a 2,3-saturated acyl-[ACP] + NADP(+) = a (2E)-enoyl-[ACP] + NADPH + H(+)</text>
        <dbReference type="Rhea" id="RHEA:22564"/>
        <dbReference type="Rhea" id="RHEA-COMP:9925"/>
        <dbReference type="Rhea" id="RHEA-COMP:9926"/>
        <dbReference type="ChEBI" id="CHEBI:15378"/>
        <dbReference type="ChEBI" id="CHEBI:57783"/>
        <dbReference type="ChEBI" id="CHEBI:58349"/>
        <dbReference type="ChEBI" id="CHEBI:78784"/>
        <dbReference type="ChEBI" id="CHEBI:78785"/>
        <dbReference type="EC" id="1.3.1.104"/>
    </reaction>
</comment>
<evidence type="ECO:0000313" key="16">
    <source>
        <dbReference type="EMBL" id="CAB3378465.1"/>
    </source>
</evidence>
<dbReference type="InterPro" id="IPR011032">
    <property type="entry name" value="GroES-like_sf"/>
</dbReference>
<evidence type="ECO:0000256" key="5">
    <source>
        <dbReference type="ARBA" id="ARBA00022857"/>
    </source>
</evidence>
<evidence type="ECO:0000256" key="8">
    <source>
        <dbReference type="ARBA" id="ARBA00023098"/>
    </source>
</evidence>
<dbReference type="SUPFAM" id="SSF50129">
    <property type="entry name" value="GroES-like"/>
    <property type="match status" value="1"/>
</dbReference>
<dbReference type="InterPro" id="IPR013154">
    <property type="entry name" value="ADH-like_N"/>
</dbReference>
<evidence type="ECO:0000256" key="14">
    <source>
        <dbReference type="ARBA" id="ARBA00048843"/>
    </source>
</evidence>
<dbReference type="AlphaFoldDB" id="A0A8S1DBK0"/>
<keyword evidence="10" id="KW-0275">Fatty acid biosynthesis</keyword>
<evidence type="ECO:0000256" key="10">
    <source>
        <dbReference type="ARBA" id="ARBA00023160"/>
    </source>
</evidence>
<dbReference type="InterPro" id="IPR036291">
    <property type="entry name" value="NAD(P)-bd_dom_sf"/>
</dbReference>
<evidence type="ECO:0000256" key="6">
    <source>
        <dbReference type="ARBA" id="ARBA00022946"/>
    </source>
</evidence>
<dbReference type="Pfam" id="PF08240">
    <property type="entry name" value="ADH_N"/>
    <property type="match status" value="1"/>
</dbReference>
<dbReference type="FunFam" id="3.40.50.720:FF:000112">
    <property type="entry name" value="Enoyl-[acyl-carrier-protein] reductase 1, mitochondrial"/>
    <property type="match status" value="1"/>
</dbReference>
<comment type="caution">
    <text evidence="16">The sequence shown here is derived from an EMBL/GenBank/DDBJ whole genome shotgun (WGS) entry which is preliminary data.</text>
</comment>
<dbReference type="SUPFAM" id="SSF51735">
    <property type="entry name" value="NAD(P)-binding Rossmann-fold domains"/>
    <property type="match status" value="1"/>
</dbReference>
<dbReference type="CDD" id="cd08290">
    <property type="entry name" value="ETR"/>
    <property type="match status" value="1"/>
</dbReference>
<dbReference type="GO" id="GO:0141148">
    <property type="term" value="F:enoyl-[acyl-carrier-protein] reductase (NADPH) activity"/>
    <property type="evidence" value="ECO:0007669"/>
    <property type="project" value="UniProtKB-EC"/>
</dbReference>
<dbReference type="InterPro" id="IPR051034">
    <property type="entry name" value="Mito_Enoyl-ACP_Reductase"/>
</dbReference>
<protein>
    <recommendedName>
        <fullName evidence="12">Enoyl-[acyl-carrier-protein] reductase, mitochondrial</fullName>
        <ecNumber evidence="11">1.3.1.104</ecNumber>
    </recommendedName>
    <alternativeName>
        <fullName evidence="13">2-enoyl thioester reductase</fullName>
    </alternativeName>
</protein>
<dbReference type="PANTHER" id="PTHR43981">
    <property type="entry name" value="ENOYL-[ACYL-CARRIER-PROTEIN] REDUCTASE, MITOCHONDRIAL"/>
    <property type="match status" value="1"/>
</dbReference>
<evidence type="ECO:0000256" key="3">
    <source>
        <dbReference type="ARBA" id="ARBA00022516"/>
    </source>
</evidence>
<evidence type="ECO:0000256" key="12">
    <source>
        <dbReference type="ARBA" id="ARBA00041058"/>
    </source>
</evidence>
<evidence type="ECO:0000256" key="4">
    <source>
        <dbReference type="ARBA" id="ARBA00022832"/>
    </source>
</evidence>
<keyword evidence="9" id="KW-0496">Mitochondrion</keyword>
<dbReference type="GO" id="GO:0005739">
    <property type="term" value="C:mitochondrion"/>
    <property type="evidence" value="ECO:0007669"/>
    <property type="project" value="UniProtKB-SubCell"/>
</dbReference>
<comment type="similarity">
    <text evidence="2">Belongs to the zinc-containing alcohol dehydrogenase family. Quinone oxidoreductase subfamily.</text>
</comment>
<dbReference type="SMART" id="SM00829">
    <property type="entry name" value="PKS_ER"/>
    <property type="match status" value="1"/>
</dbReference>
<dbReference type="EC" id="1.3.1.104" evidence="11"/>
<dbReference type="InterPro" id="IPR020843">
    <property type="entry name" value="ER"/>
</dbReference>
<evidence type="ECO:0000256" key="11">
    <source>
        <dbReference type="ARBA" id="ARBA00038963"/>
    </source>
</evidence>
<feature type="domain" description="Enoyl reductase (ER)" evidence="15">
    <location>
        <begin position="40"/>
        <end position="360"/>
    </location>
</feature>
<sequence length="364" mass="40188">MAAAGMSLRRSSVIISALFRNASRQNSTISHQLVVTQYGDPIKSVSMAEEPLPSLNSNEVKVRMLASTVNPADINTIQGSYAVKPNIPFVGGNEGVGEVIEVGSDVTQLKVGDKVLPAINAWGTWRTYAVCPQNHVFKINPNLSPVEAATMSVNPCTAYRMLKDFVSLKSGDVVIQNGANSAVGQSVIQMCKAWGLKSVNIVRNRPNIEELKKELQELGAHVVLTEEELRTTEVFKSKQLSRPLLGLNCVGGKNALEVTRQLGNKGTMVTYGGMSREPLMVPVSALIFKDQRFVGYWMTRWNKENQGSENWENMYDNIATMIIEKKLAPPKHKLVPFTQFKEAIENALSPKGFIGYKYILDMQK</sequence>